<organism evidence="2 3">
    <name type="scientific">Mycena pura</name>
    <dbReference type="NCBI Taxonomy" id="153505"/>
    <lineage>
        <taxon>Eukaryota</taxon>
        <taxon>Fungi</taxon>
        <taxon>Dikarya</taxon>
        <taxon>Basidiomycota</taxon>
        <taxon>Agaricomycotina</taxon>
        <taxon>Agaricomycetes</taxon>
        <taxon>Agaricomycetidae</taxon>
        <taxon>Agaricales</taxon>
        <taxon>Marasmiineae</taxon>
        <taxon>Mycenaceae</taxon>
        <taxon>Mycena</taxon>
    </lineage>
</organism>
<feature type="region of interest" description="Disordered" evidence="1">
    <location>
        <begin position="97"/>
        <end position="118"/>
    </location>
</feature>
<gene>
    <name evidence="2" type="ORF">GGX14DRAFT_564031</name>
</gene>
<feature type="region of interest" description="Disordered" evidence="1">
    <location>
        <begin position="712"/>
        <end position="765"/>
    </location>
</feature>
<keyword evidence="3" id="KW-1185">Reference proteome</keyword>
<feature type="compositionally biased region" description="Basic and acidic residues" evidence="1">
    <location>
        <begin position="1658"/>
        <end position="1682"/>
    </location>
</feature>
<evidence type="ECO:0000256" key="1">
    <source>
        <dbReference type="SAM" id="MobiDB-lite"/>
    </source>
</evidence>
<feature type="region of interest" description="Disordered" evidence="1">
    <location>
        <begin position="1709"/>
        <end position="1733"/>
    </location>
</feature>
<feature type="compositionally biased region" description="Low complexity" evidence="1">
    <location>
        <begin position="409"/>
        <end position="419"/>
    </location>
</feature>
<sequence>MALPAAEPVTIETTEADASPSITAAASAVGTTASHQSKGKKGKKRRRRLDFLKNALPGWRVYQAKKIKKRRGSGLSFWDGFFPSWWKEFPWRCALKDDPPSETDERAALAREPDNDEELEVKSKTVTDVEQKVIAWFNRQTSSEERGQNPWRAALKDLRAPQGAPPRRPIPWQYYQAHDDFKDKLQSLFEERDHSSRPASEHLRLRAALVQEMWEKEDEDVRSRIIGEAEEDYAEAMAQYEDDTGGAPSPDPNVQAEARRRLAVVVKPMLDLIQAYTGYELTLLAGRVDMSSGKAKVSSTSIHAAVTTDSPASQDFSRADPAQYNSVMAIFSKFVVNAFLARTDTDAELAATTTSPALAGTATSPALAGTATSPALAAASAGDLTDDIPGPDLNPASAPAPNPAPAPDPAENASTVPENANDENNADDEDDDPLGHMRYAPGPHLRAELLAMPEADRERRIGRMSIFSPAEMSREENIARNKVLMLQLGLGRASTWAGTGVAGQKRKAKGAGVKGNGKRVRAEEEQWGSEEGDEDDEDDDVDEEGAARAPRPVRSQPPRKRASGPQVAAQVAGNDKWALAAREQLKESDLGTPWLDLVSLWFSREESLHFVSPRESHKAKHRPPCIGEWVARARSPRYQPSIPDATKFGMQWRTWWSDINPAWRQPVDGGGGLLRSTSEKDWAGLDIPGANGFLNVLMCLKWWGNATAGGPRVEWDDAGEDARSSPVPPTAVNGAQESTEESTDPAGGSKGPKEAAIAGNAPSTRVSVALKPKPTSFEKLCGGLTGALHPRIDCLIDHCPATGGGSRPINYYVASLFKKRKITSITDQRLSKEDRALAYHQKALDNDWRIETSPHRASVVSTHCLVKFTVKTPSEVNDDKVVCSECWAVYLHREFRTAMNRNRNKLYDQLKCTPKIYDNPIQTKLMAKYKGLEGFLAKHSELSIYLRFAKAVGDGQYKDNQVFLGMLQTMQMATERRIRGVGMQNFKYPREFREWGLLIRMSSPHAYRNIAQEFRMESEHSISRDSHLVLPLNLSASYSSIARIMAIPLDTRCLSVDDTKLFPAMQPLYDGPAKSWFLIGLPGESQLQAATADQLEKLMDAHYSPATKLHLWAVQIPFPGIPPLAFAVLPIASKITASELTSYQLRAMSGLTERNFRFISNIADGAAVELSCQEQVAKAGTSILHHIAPPSDYSRAEKISIPLYDFRGNIYINTQDAPHARKTARNNIFSGVRGLVLSDFVVHYKQLYNMAMSVSDPTLYERDVIRSDRQDDNAAHRVFSAVTLKGLTDDPEENMGLIVFLFVIGELIDAYESCTMTHAKRMKVALRARIFLSTWKIFLHKMGYSIRCHYLPPGSTKIFHTLVDGLLGLILIHRDHLPSPTIPLLPWKHESMTNERIFSALCGIFPEMSLVQAMLAVPNIWATMSKAKHTLFSKASYKKVANGYSFCDTTEDSAINFVNLANFPTDLELSNIYGEAIEENDILWSLNVHVRTLVDASAAEPFMAPVDTSDNAELHLPVAEEDLELTATGAIIADLGIGLLKNEEQEIDACAYAAATLVVDGLSKIDDLPTHEDPALLEQSRLDVAGIIKLTPQAVESLLSGLITSFGGTISSSYSIHTPSSHSSLLDITSSDLLPLVQLREIHQTEHSRTGVRNYKPNKPELSHPNEDSRDAGAEKGKKYAEPSERQLLAQHIQDVIRQAEARKVITGLNRKARTEESENAGSVANKPGGNAANAAASAQVRAAAALRWRRNVSKTLKCHTLVSEAGIGPLACLEINSFILLIDRGEVVLARVLSLYAKGGGKAGAHAFISEADNIGPISFVFAQSYEHVGGHTFRRVHSGTAAMLGISRFAHIPAGSILLRVPDGVNMKQNFVELSSATTVKFKDLLGEKDRLVWMTTVLNTVQRRGADNVNIMDLDGDNDVDD</sequence>
<feature type="region of interest" description="Disordered" evidence="1">
    <location>
        <begin position="378"/>
        <end position="440"/>
    </location>
</feature>
<comment type="caution">
    <text evidence="2">The sequence shown here is derived from an EMBL/GenBank/DDBJ whole genome shotgun (WGS) entry which is preliminary data.</text>
</comment>
<evidence type="ECO:0000313" key="2">
    <source>
        <dbReference type="EMBL" id="KAJ7212984.1"/>
    </source>
</evidence>
<protein>
    <submittedName>
        <fullName evidence="2">Uncharacterized protein</fullName>
    </submittedName>
</protein>
<feature type="region of interest" description="Disordered" evidence="1">
    <location>
        <begin position="1645"/>
        <end position="1682"/>
    </location>
</feature>
<dbReference type="Proteomes" id="UP001219525">
    <property type="component" value="Unassembled WGS sequence"/>
</dbReference>
<evidence type="ECO:0000313" key="3">
    <source>
        <dbReference type="Proteomes" id="UP001219525"/>
    </source>
</evidence>
<reference evidence="2" key="1">
    <citation type="submission" date="2023-03" db="EMBL/GenBank/DDBJ databases">
        <title>Massive genome expansion in bonnet fungi (Mycena s.s.) driven by repeated elements and novel gene families across ecological guilds.</title>
        <authorList>
            <consortium name="Lawrence Berkeley National Laboratory"/>
            <person name="Harder C.B."/>
            <person name="Miyauchi S."/>
            <person name="Viragh M."/>
            <person name="Kuo A."/>
            <person name="Thoen E."/>
            <person name="Andreopoulos B."/>
            <person name="Lu D."/>
            <person name="Skrede I."/>
            <person name="Drula E."/>
            <person name="Henrissat B."/>
            <person name="Morin E."/>
            <person name="Kohler A."/>
            <person name="Barry K."/>
            <person name="LaButti K."/>
            <person name="Morin E."/>
            <person name="Salamov A."/>
            <person name="Lipzen A."/>
            <person name="Mereny Z."/>
            <person name="Hegedus B."/>
            <person name="Baldrian P."/>
            <person name="Stursova M."/>
            <person name="Weitz H."/>
            <person name="Taylor A."/>
            <person name="Grigoriev I.V."/>
            <person name="Nagy L.G."/>
            <person name="Martin F."/>
            <person name="Kauserud H."/>
        </authorList>
    </citation>
    <scope>NUCLEOTIDE SEQUENCE</scope>
    <source>
        <strain evidence="2">9144</strain>
    </source>
</reference>
<dbReference type="EMBL" id="JARJCW010000022">
    <property type="protein sequence ID" value="KAJ7212984.1"/>
    <property type="molecule type" value="Genomic_DNA"/>
</dbReference>
<feature type="region of interest" description="Disordered" evidence="1">
    <location>
        <begin position="1"/>
        <end position="45"/>
    </location>
</feature>
<feature type="compositionally biased region" description="Acidic residues" evidence="1">
    <location>
        <begin position="420"/>
        <end position="432"/>
    </location>
</feature>
<name>A0AAD6VIE3_9AGAR</name>
<proteinExistence type="predicted"/>
<feature type="compositionally biased region" description="Low complexity" evidence="1">
    <location>
        <begin position="21"/>
        <end position="34"/>
    </location>
</feature>
<feature type="region of interest" description="Disordered" evidence="1">
    <location>
        <begin position="497"/>
        <end position="569"/>
    </location>
</feature>
<feature type="compositionally biased region" description="Basic and acidic residues" evidence="1">
    <location>
        <begin position="97"/>
        <end position="113"/>
    </location>
</feature>
<feature type="compositionally biased region" description="Acidic residues" evidence="1">
    <location>
        <begin position="525"/>
        <end position="544"/>
    </location>
</feature>
<feature type="compositionally biased region" description="Pro residues" evidence="1">
    <location>
        <begin position="398"/>
        <end position="408"/>
    </location>
</feature>
<accession>A0AAD6VIE3</accession>